<sequence length="98" mass="10569">MESVRTKTQKTTPVSGFSMPEATKPSPSYVPAMPFGKVNFQLMIAGIVTILVGFFIMTIDTEPFGFGFFGLTLGPIVVTAGFIIEFFAILKKPTGKAN</sequence>
<evidence type="ECO:0000256" key="2">
    <source>
        <dbReference type="SAM" id="Phobius"/>
    </source>
</evidence>
<organism evidence="3 4">
    <name type="scientific">Fibrella forsythiae</name>
    <dbReference type="NCBI Taxonomy" id="2817061"/>
    <lineage>
        <taxon>Bacteria</taxon>
        <taxon>Pseudomonadati</taxon>
        <taxon>Bacteroidota</taxon>
        <taxon>Cytophagia</taxon>
        <taxon>Cytophagales</taxon>
        <taxon>Spirosomataceae</taxon>
        <taxon>Fibrella</taxon>
    </lineage>
</organism>
<protein>
    <submittedName>
        <fullName evidence="3">DUF3098 domain-containing protein</fullName>
    </submittedName>
</protein>
<comment type="caution">
    <text evidence="3">The sequence shown here is derived from an EMBL/GenBank/DDBJ whole genome shotgun (WGS) entry which is preliminary data.</text>
</comment>
<accession>A0ABS3JLR1</accession>
<dbReference type="InterPro" id="IPR021448">
    <property type="entry name" value="DUF3098"/>
</dbReference>
<dbReference type="Proteomes" id="UP000664628">
    <property type="component" value="Unassembled WGS sequence"/>
</dbReference>
<proteinExistence type="predicted"/>
<gene>
    <name evidence="3" type="ORF">J2I46_20310</name>
</gene>
<keyword evidence="2" id="KW-0812">Transmembrane</keyword>
<feature type="region of interest" description="Disordered" evidence="1">
    <location>
        <begin position="1"/>
        <end position="24"/>
    </location>
</feature>
<evidence type="ECO:0000256" key="1">
    <source>
        <dbReference type="SAM" id="MobiDB-lite"/>
    </source>
</evidence>
<evidence type="ECO:0000313" key="3">
    <source>
        <dbReference type="EMBL" id="MBO0950945.1"/>
    </source>
</evidence>
<dbReference type="EMBL" id="JAFMYW010000006">
    <property type="protein sequence ID" value="MBO0950945.1"/>
    <property type="molecule type" value="Genomic_DNA"/>
</dbReference>
<keyword evidence="2" id="KW-0472">Membrane</keyword>
<evidence type="ECO:0000313" key="4">
    <source>
        <dbReference type="Proteomes" id="UP000664628"/>
    </source>
</evidence>
<keyword evidence="4" id="KW-1185">Reference proteome</keyword>
<feature type="transmembrane region" description="Helical" evidence="2">
    <location>
        <begin position="38"/>
        <end position="59"/>
    </location>
</feature>
<dbReference type="RefSeq" id="WP_207330885.1">
    <property type="nucleotide sequence ID" value="NZ_JAFMYW010000006.1"/>
</dbReference>
<name>A0ABS3JLR1_9BACT</name>
<feature type="transmembrane region" description="Helical" evidence="2">
    <location>
        <begin position="65"/>
        <end position="90"/>
    </location>
</feature>
<reference evidence="3 4" key="1">
    <citation type="submission" date="2021-03" db="EMBL/GenBank/DDBJ databases">
        <title>Fibrella sp. HMF5405 genome sequencing and assembly.</title>
        <authorList>
            <person name="Kang H."/>
            <person name="Kim H."/>
            <person name="Bae S."/>
            <person name="Joh K."/>
        </authorList>
    </citation>
    <scope>NUCLEOTIDE SEQUENCE [LARGE SCALE GENOMIC DNA]</scope>
    <source>
        <strain evidence="3 4">HMF5405</strain>
    </source>
</reference>
<keyword evidence="2" id="KW-1133">Transmembrane helix</keyword>
<dbReference type="Pfam" id="PF11297">
    <property type="entry name" value="DUF3098"/>
    <property type="match status" value="1"/>
</dbReference>